<keyword evidence="1" id="KW-1133">Transmembrane helix</keyword>
<dbReference type="Pfam" id="PF11992">
    <property type="entry name" value="TgpA_N"/>
    <property type="match status" value="1"/>
</dbReference>
<dbReference type="InterPro" id="IPR002931">
    <property type="entry name" value="Transglutaminase-like"/>
</dbReference>
<dbReference type="Gene3D" id="3.10.620.30">
    <property type="match status" value="1"/>
</dbReference>
<dbReference type="RefSeq" id="WP_221030445.1">
    <property type="nucleotide sequence ID" value="NZ_CP139781.1"/>
</dbReference>
<evidence type="ECO:0000313" key="3">
    <source>
        <dbReference type="EMBL" id="WRQ87391.1"/>
    </source>
</evidence>
<feature type="transmembrane region" description="Helical" evidence="1">
    <location>
        <begin position="66"/>
        <end position="83"/>
    </location>
</feature>
<evidence type="ECO:0000313" key="4">
    <source>
        <dbReference type="Proteomes" id="UP000738431"/>
    </source>
</evidence>
<dbReference type="InterPro" id="IPR021878">
    <property type="entry name" value="TgpA_N"/>
</dbReference>
<dbReference type="Proteomes" id="UP000738431">
    <property type="component" value="Chromosome"/>
</dbReference>
<dbReference type="InterPro" id="IPR052901">
    <property type="entry name" value="Bact_TGase-like"/>
</dbReference>
<keyword evidence="1" id="KW-0812">Transmembrane</keyword>
<dbReference type="InterPro" id="IPR038765">
    <property type="entry name" value="Papain-like_cys_pep_sf"/>
</dbReference>
<name>A0ABZ1C7F2_9BACT</name>
<feature type="transmembrane region" description="Helical" evidence="1">
    <location>
        <begin position="115"/>
        <end position="131"/>
    </location>
</feature>
<protein>
    <submittedName>
        <fullName evidence="3">TransglutaminaseTgpA domain-containing protein</fullName>
    </submittedName>
</protein>
<feature type="transmembrane region" description="Helical" evidence="1">
    <location>
        <begin position="631"/>
        <end position="648"/>
    </location>
</feature>
<feature type="domain" description="Transglutaminase-like" evidence="2">
    <location>
        <begin position="466"/>
        <end position="538"/>
    </location>
</feature>
<accession>A0ABZ1C7F2</accession>
<feature type="transmembrane region" description="Helical" evidence="1">
    <location>
        <begin position="16"/>
        <end position="35"/>
    </location>
</feature>
<reference evidence="3 4" key="1">
    <citation type="submission" date="2021-08" db="EMBL/GenBank/DDBJ databases">
        <authorList>
            <person name="Zhang D."/>
            <person name="Zhang A."/>
            <person name="Wang L."/>
        </authorList>
    </citation>
    <scope>NUCLEOTIDE SEQUENCE [LARGE SCALE GENOMIC DNA]</scope>
    <source>
        <strain evidence="3 4">WL0086</strain>
    </source>
</reference>
<evidence type="ECO:0000259" key="2">
    <source>
        <dbReference type="SMART" id="SM00460"/>
    </source>
</evidence>
<dbReference type="SUPFAM" id="SSF54001">
    <property type="entry name" value="Cysteine proteinases"/>
    <property type="match status" value="1"/>
</dbReference>
<dbReference type="Pfam" id="PF01841">
    <property type="entry name" value="Transglut_core"/>
    <property type="match status" value="1"/>
</dbReference>
<gene>
    <name evidence="3" type="ORF">K1X11_021470</name>
</gene>
<keyword evidence="1" id="KW-0472">Membrane</keyword>
<keyword evidence="4" id="KW-1185">Reference proteome</keyword>
<reference evidence="3 4" key="2">
    <citation type="submission" date="2023-12" db="EMBL/GenBank/DDBJ databases">
        <title>Description of an unclassified Opitutus bacterium of Verrucomicrobiota.</title>
        <authorList>
            <person name="Zhang D.-F."/>
        </authorList>
    </citation>
    <scope>NUCLEOTIDE SEQUENCE [LARGE SCALE GENOMIC DNA]</scope>
    <source>
        <strain evidence="3 4">WL0086</strain>
    </source>
</reference>
<organism evidence="3 4">
    <name type="scientific">Actomonas aquatica</name>
    <dbReference type="NCBI Taxonomy" id="2866162"/>
    <lineage>
        <taxon>Bacteria</taxon>
        <taxon>Pseudomonadati</taxon>
        <taxon>Verrucomicrobiota</taxon>
        <taxon>Opitutia</taxon>
        <taxon>Opitutales</taxon>
        <taxon>Opitutaceae</taxon>
        <taxon>Actomonas</taxon>
    </lineage>
</organism>
<dbReference type="PANTHER" id="PTHR42736">
    <property type="entry name" value="PROTEIN-GLUTAMINE GAMMA-GLUTAMYLTRANSFERASE"/>
    <property type="match status" value="1"/>
</dbReference>
<dbReference type="PANTHER" id="PTHR42736:SF1">
    <property type="entry name" value="PROTEIN-GLUTAMINE GAMMA-GLUTAMYLTRANSFERASE"/>
    <property type="match status" value="1"/>
</dbReference>
<dbReference type="EMBL" id="CP139781">
    <property type="protein sequence ID" value="WRQ87391.1"/>
    <property type="molecule type" value="Genomic_DNA"/>
</dbReference>
<feature type="transmembrane region" description="Helical" evidence="1">
    <location>
        <begin position="196"/>
        <end position="218"/>
    </location>
</feature>
<evidence type="ECO:0000256" key="1">
    <source>
        <dbReference type="SAM" id="Phobius"/>
    </source>
</evidence>
<dbReference type="SMART" id="SM00460">
    <property type="entry name" value="TGc"/>
    <property type="match status" value="1"/>
</dbReference>
<sequence>MVKRRPQLNPEDLGRLRWGLGAILALLSVVTVFFMEIDAWLMMPAVTLAALAAIVWPTWPARLPALIHRLAFPGILLAFVADLTLSRDYLPALIRLDLMLIFYRLITYRQRRDDLQLVVLGLFLIIVAGVITVSLSFAVQLIAFTGCALVMLLAVTLEHADGLSPQPIAPGVTPAWARGDWRSYFGKWRAATDWRLAALGIAGFAAMVVISGLLFLAIPRFELQNSLFIDRLISRTTRTGFSENIRFGEVTEITQDNGLAFSVDVSDPSTMPVAPYWRMVVLDEYTGEGFKMSDELRRDLNGYRPLSRQLQGRGKPNPGSPTWTVYMETGVSRFLPLLGNFYSMRFTEPQTFSLSEELRVVALQRDPPKMFAFEVWSMDTSAELLDASFALQRRNGDARGGRFLGRPETPGAQSRLRRLLNQIPVSADADAATFGQAVVNFLGGRHAYALSSAIPGGDGDPLVRWLESETPGHCEFFAGAFVLLARDAGFPARLVTGFRGGSWNDFSGSFAVRNANAHAWCEIFDDASGKWLRFDPTPGHEALTAAAEQDPETAAALAASRRDRDWRAWMESLRVFWYRRIVDFDLDTQEQILSSTKRFFTEARDLTVKWADARAEAVRDWLRRPWDVRRWGLIGGTVFGLAALVWLWRQHGQRWWYRLNRASVRRGRRRVDPVRQQASRWLNKARRRADFAWPEPVLADLQRLRYGAPDSWPDPVRVFRAARQALRSA</sequence>
<feature type="transmembrane region" description="Helical" evidence="1">
    <location>
        <begin position="41"/>
        <end position="59"/>
    </location>
</feature>
<proteinExistence type="predicted"/>